<dbReference type="Gene3D" id="3.60.21.10">
    <property type="match status" value="1"/>
</dbReference>
<dbReference type="InterPro" id="IPR029052">
    <property type="entry name" value="Metallo-depent_PP-like"/>
</dbReference>
<dbReference type="Proteomes" id="UP001419910">
    <property type="component" value="Unassembled WGS sequence"/>
</dbReference>
<protein>
    <submittedName>
        <fullName evidence="2">Metallophosphoesterase family protein</fullName>
        <ecNumber evidence="2">3.1.-.-</ecNumber>
    </submittedName>
</protein>
<dbReference type="InterPro" id="IPR050126">
    <property type="entry name" value="Ap4A_hydrolase"/>
</dbReference>
<gene>
    <name evidence="2" type="ORF">ABC974_27230</name>
</gene>
<reference evidence="2 3" key="1">
    <citation type="submission" date="2024-05" db="EMBL/GenBank/DDBJ databases">
        <authorList>
            <person name="Liu Q."/>
            <person name="Xin Y.-H."/>
        </authorList>
    </citation>
    <scope>NUCLEOTIDE SEQUENCE [LARGE SCALE GENOMIC DNA]</scope>
    <source>
        <strain evidence="2 3">CGMCC 1.10181</strain>
    </source>
</reference>
<comment type="caution">
    <text evidence="2">The sequence shown here is derived from an EMBL/GenBank/DDBJ whole genome shotgun (WGS) entry which is preliminary data.</text>
</comment>
<sequence length="258" mass="28857">MFSRFTRRSRAARAAPRDWHGPAGARAYAIGDVHGRLDLLDEMLNVIKWDRRQTGPARDYLILLGDVIDRGPDSRGVIERLMALSGDVRPVFLMGNHEEMMLRVLGDEPEAVHQWLTYGGYEFAQSYGVEVGKLAALSPIDAAASIRAKVPASHLAFIEGFADSFTFGDYLFVHAGLRPGRTLAEQDTHDLRWIREEFIDDDSDHGCMVVHGHTISAQPEQMENRIGIDTGAYRTGILTALRIEGDQRRLISVSERDL</sequence>
<dbReference type="PANTHER" id="PTHR42850:SF4">
    <property type="entry name" value="ZINC-DEPENDENT ENDOPOLYPHOSPHATASE"/>
    <property type="match status" value="1"/>
</dbReference>
<dbReference type="Pfam" id="PF00149">
    <property type="entry name" value="Metallophos"/>
    <property type="match status" value="1"/>
</dbReference>
<dbReference type="RefSeq" id="WP_343888717.1">
    <property type="nucleotide sequence ID" value="NZ_BAAAEH010000011.1"/>
</dbReference>
<organism evidence="2 3">
    <name type="scientific">Sphingomonas oligophenolica</name>
    <dbReference type="NCBI Taxonomy" id="301154"/>
    <lineage>
        <taxon>Bacteria</taxon>
        <taxon>Pseudomonadati</taxon>
        <taxon>Pseudomonadota</taxon>
        <taxon>Alphaproteobacteria</taxon>
        <taxon>Sphingomonadales</taxon>
        <taxon>Sphingomonadaceae</taxon>
        <taxon>Sphingomonas</taxon>
    </lineage>
</organism>
<dbReference type="PANTHER" id="PTHR42850">
    <property type="entry name" value="METALLOPHOSPHOESTERASE"/>
    <property type="match status" value="1"/>
</dbReference>
<name>A0ABU9YC13_9SPHN</name>
<evidence type="ECO:0000313" key="3">
    <source>
        <dbReference type="Proteomes" id="UP001419910"/>
    </source>
</evidence>
<dbReference type="EC" id="3.1.-.-" evidence="2"/>
<accession>A0ABU9YC13</accession>
<dbReference type="CDD" id="cd00144">
    <property type="entry name" value="MPP_PPP_family"/>
    <property type="match status" value="1"/>
</dbReference>
<keyword evidence="2" id="KW-0378">Hydrolase</keyword>
<feature type="domain" description="Calcineurin-like phosphoesterase" evidence="1">
    <location>
        <begin position="27"/>
        <end position="216"/>
    </location>
</feature>
<dbReference type="GO" id="GO:0016787">
    <property type="term" value="F:hydrolase activity"/>
    <property type="evidence" value="ECO:0007669"/>
    <property type="project" value="UniProtKB-KW"/>
</dbReference>
<keyword evidence="3" id="KW-1185">Reference proteome</keyword>
<dbReference type="SUPFAM" id="SSF56300">
    <property type="entry name" value="Metallo-dependent phosphatases"/>
    <property type="match status" value="1"/>
</dbReference>
<proteinExistence type="predicted"/>
<dbReference type="EMBL" id="JBDIME010000044">
    <property type="protein sequence ID" value="MEN2793342.1"/>
    <property type="molecule type" value="Genomic_DNA"/>
</dbReference>
<evidence type="ECO:0000313" key="2">
    <source>
        <dbReference type="EMBL" id="MEN2793342.1"/>
    </source>
</evidence>
<dbReference type="InterPro" id="IPR004843">
    <property type="entry name" value="Calcineurin-like_PHP"/>
</dbReference>
<evidence type="ECO:0000259" key="1">
    <source>
        <dbReference type="Pfam" id="PF00149"/>
    </source>
</evidence>